<feature type="compositionally biased region" description="Basic and acidic residues" evidence="1">
    <location>
        <begin position="72"/>
        <end position="86"/>
    </location>
</feature>
<dbReference type="Proteomes" id="UP000077051">
    <property type="component" value="Unassembled WGS sequence"/>
</dbReference>
<evidence type="ECO:0000256" key="1">
    <source>
        <dbReference type="SAM" id="MobiDB-lite"/>
    </source>
</evidence>
<keyword evidence="3" id="KW-1185">Reference proteome</keyword>
<feature type="region of interest" description="Disordered" evidence="1">
    <location>
        <begin position="1"/>
        <end position="140"/>
    </location>
</feature>
<dbReference type="AlphaFoldDB" id="A0A162RU68"/>
<reference evidence="2 3" key="1">
    <citation type="submission" date="2015-06" db="EMBL/GenBank/DDBJ databases">
        <title>Expansion of signal transduction pathways in fungi by whole-genome duplication.</title>
        <authorList>
            <consortium name="DOE Joint Genome Institute"/>
            <person name="Corrochano L.M."/>
            <person name="Kuo A."/>
            <person name="Marcet-Houben M."/>
            <person name="Polaino S."/>
            <person name="Salamov A."/>
            <person name="Villalobos J.M."/>
            <person name="Alvarez M.I."/>
            <person name="Avalos J."/>
            <person name="Benito E.P."/>
            <person name="Benoit I."/>
            <person name="Burger G."/>
            <person name="Camino L.P."/>
            <person name="Canovas D."/>
            <person name="Cerda-Olmedo E."/>
            <person name="Cheng J.-F."/>
            <person name="Dominguez A."/>
            <person name="Elias M."/>
            <person name="Eslava A.P."/>
            <person name="Glaser F."/>
            <person name="Grimwood J."/>
            <person name="Gutierrez G."/>
            <person name="Heitman J."/>
            <person name="Henrissat B."/>
            <person name="Iturriaga E.A."/>
            <person name="Lang B.F."/>
            <person name="Lavin J.L."/>
            <person name="Lee S."/>
            <person name="Li W."/>
            <person name="Lindquist E."/>
            <person name="Lopez-Garcia S."/>
            <person name="Luque E.M."/>
            <person name="Marcos A.T."/>
            <person name="Martin J."/>
            <person name="Mccluskey K."/>
            <person name="Medina H.R."/>
            <person name="Miralles-Duran A."/>
            <person name="Miyazaki A."/>
            <person name="Munoz-Torres E."/>
            <person name="Oguiza J.A."/>
            <person name="Ohm R."/>
            <person name="Olmedo M."/>
            <person name="Orejas M."/>
            <person name="Ortiz-Castellanos L."/>
            <person name="Pisabarro A.G."/>
            <person name="Rodriguez-Romero J."/>
            <person name="Ruiz-Herrera J."/>
            <person name="Ruiz-Vazquez R."/>
            <person name="Sanz C."/>
            <person name="Schackwitz W."/>
            <person name="Schmutz J."/>
            <person name="Shahriari M."/>
            <person name="Shelest E."/>
            <person name="Silva-Franco F."/>
            <person name="Soanes D."/>
            <person name="Syed K."/>
            <person name="Tagua V.G."/>
            <person name="Talbot N.J."/>
            <person name="Thon M."/>
            <person name="De Vries R.P."/>
            <person name="Wiebenga A."/>
            <person name="Yadav J.S."/>
            <person name="Braun E.L."/>
            <person name="Baker S."/>
            <person name="Garre V."/>
            <person name="Horwitz B."/>
            <person name="Torres-Martinez S."/>
            <person name="Idnurm A."/>
            <person name="Herrera-Estrella A."/>
            <person name="Gabaldon T."/>
            <person name="Grigoriev I.V."/>
        </authorList>
    </citation>
    <scope>NUCLEOTIDE SEQUENCE [LARGE SCALE GENOMIC DNA]</scope>
    <source>
        <strain evidence="2 3">CBS 277.49</strain>
    </source>
</reference>
<evidence type="ECO:0000313" key="3">
    <source>
        <dbReference type="Proteomes" id="UP000077051"/>
    </source>
</evidence>
<feature type="compositionally biased region" description="Basic and acidic residues" evidence="1">
    <location>
        <begin position="102"/>
        <end position="118"/>
    </location>
</feature>
<gene>
    <name evidence="2" type="ORF">MUCCIDRAFT_76343</name>
</gene>
<sequence length="140" mass="15831">MSQHPYSASVPASEQQELQQSLFPSWHNRRHSHTTDMILEEGQRKSGSFEALQNMVQKHQSQQDDDSDKDDEQPKDSVHVKPDKGTKSTPLAPGPSILIQEPDQKEPTAADPNEEKKLPKIRRSVKFTAEEDDGSNFIKN</sequence>
<feature type="compositionally biased region" description="Polar residues" evidence="1">
    <location>
        <begin position="1"/>
        <end position="23"/>
    </location>
</feature>
<evidence type="ECO:0000313" key="2">
    <source>
        <dbReference type="EMBL" id="OAD08779.1"/>
    </source>
</evidence>
<name>A0A162RU68_MUCCL</name>
<dbReference type="VEuPathDB" id="FungiDB:MUCCIDRAFT_76343"/>
<dbReference type="OrthoDB" id="2248985at2759"/>
<dbReference type="EMBL" id="AMYB01000001">
    <property type="protein sequence ID" value="OAD08779.1"/>
    <property type="molecule type" value="Genomic_DNA"/>
</dbReference>
<accession>A0A162RU68</accession>
<comment type="caution">
    <text evidence="2">The sequence shown here is derived from an EMBL/GenBank/DDBJ whole genome shotgun (WGS) entry which is preliminary data.</text>
</comment>
<protein>
    <submittedName>
        <fullName evidence="2">Uncharacterized protein</fullName>
    </submittedName>
</protein>
<proteinExistence type="predicted"/>
<organism evidence="2 3">
    <name type="scientific">Mucor lusitanicus CBS 277.49</name>
    <dbReference type="NCBI Taxonomy" id="747725"/>
    <lineage>
        <taxon>Eukaryota</taxon>
        <taxon>Fungi</taxon>
        <taxon>Fungi incertae sedis</taxon>
        <taxon>Mucoromycota</taxon>
        <taxon>Mucoromycotina</taxon>
        <taxon>Mucoromycetes</taxon>
        <taxon>Mucorales</taxon>
        <taxon>Mucorineae</taxon>
        <taxon>Mucoraceae</taxon>
        <taxon>Mucor</taxon>
    </lineage>
</organism>